<sequence>MDRLFTKFYNWNIFHIMYCDGSSFMSNVEEVDAVYNITYRGGRIFDAMMEELVLNKGMGNANSAILAGSSAGGLATILQCDKFRALFHNSSRVKCISDSGFFIHAENFMGADWREARFFNVISTHGLANVLPTSCTTKFSPTLCLFPENLVEDLRTPLFLIESAFDKFQVGQNVFSPNVVNHDPKWSNCTNDIMFCNWTHIKIMKDFRATFIETLNSTIDKSSSIGYFVHGCYRHGHILEKQDWICSSLVGNNVLAHKTIGQAVSDWYFDKSTTVFREIDMRNDLPRMCRNDYTVLDFERNCSVALQPSV</sequence>
<evidence type="ECO:0000256" key="5">
    <source>
        <dbReference type="ARBA" id="ARBA00023316"/>
    </source>
</evidence>
<comment type="caution">
    <text evidence="7">The sequence shown here is derived from an EMBL/GenBank/DDBJ whole genome shotgun (WGS) entry which is preliminary data.</text>
</comment>
<proteinExistence type="inferred from homology"/>
<evidence type="ECO:0000256" key="6">
    <source>
        <dbReference type="RuleBase" id="RU363114"/>
    </source>
</evidence>
<accession>A0AAD4IZK7</accession>
<keyword evidence="5 6" id="KW-0961">Cell wall biogenesis/degradation</keyword>
<dbReference type="EMBL" id="SDAM02000350">
    <property type="protein sequence ID" value="KAH6824362.1"/>
    <property type="molecule type" value="Genomic_DNA"/>
</dbReference>
<evidence type="ECO:0000313" key="8">
    <source>
        <dbReference type="Proteomes" id="UP001190926"/>
    </source>
</evidence>
<name>A0AAD4IZK7_PERFH</name>
<keyword evidence="4 6" id="KW-0134">Cell wall</keyword>
<keyword evidence="8" id="KW-1185">Reference proteome</keyword>
<protein>
    <recommendedName>
        <fullName evidence="6">Pectin acetylesterase</fullName>
        <ecNumber evidence="6">3.1.1.-</ecNumber>
    </recommendedName>
</protein>
<keyword evidence="6" id="KW-0964">Secreted</keyword>
<comment type="similarity">
    <text evidence="3 6">Belongs to the pectinacetylesterase family.</text>
</comment>
<dbReference type="Pfam" id="PF03283">
    <property type="entry name" value="PAE"/>
    <property type="match status" value="1"/>
</dbReference>
<comment type="function">
    <text evidence="1 6">Hydrolyzes acetyl esters in homogalacturonan regions of pectin. In type I primary cell wall, galacturonic acid residues of pectin can be acetylated at the O-2 and O-3 positions. Decreasing the degree of acetylation of pectin gels in vitro alters their physical properties.</text>
</comment>
<dbReference type="Proteomes" id="UP001190926">
    <property type="component" value="Unassembled WGS sequence"/>
</dbReference>
<keyword evidence="6" id="KW-0378">Hydrolase</keyword>
<dbReference type="AlphaFoldDB" id="A0AAD4IZK7"/>
<dbReference type="PANTHER" id="PTHR21562">
    <property type="entry name" value="NOTUM-RELATED"/>
    <property type="match status" value="1"/>
</dbReference>
<dbReference type="EC" id="3.1.1.-" evidence="6"/>
<dbReference type="InterPro" id="IPR004963">
    <property type="entry name" value="PAE/NOTUM"/>
</dbReference>
<evidence type="ECO:0000256" key="4">
    <source>
        <dbReference type="ARBA" id="ARBA00022512"/>
    </source>
</evidence>
<dbReference type="GO" id="GO:0052793">
    <property type="term" value="F:pectin acetylesterase activity"/>
    <property type="evidence" value="ECO:0007669"/>
    <property type="project" value="TreeGrafter"/>
</dbReference>
<evidence type="ECO:0000256" key="1">
    <source>
        <dbReference type="ARBA" id="ARBA00003534"/>
    </source>
</evidence>
<evidence type="ECO:0000256" key="2">
    <source>
        <dbReference type="ARBA" id="ARBA00004191"/>
    </source>
</evidence>
<organism evidence="7 8">
    <name type="scientific">Perilla frutescens var. hirtella</name>
    <name type="common">Perilla citriodora</name>
    <name type="synonym">Perilla setoyensis</name>
    <dbReference type="NCBI Taxonomy" id="608512"/>
    <lineage>
        <taxon>Eukaryota</taxon>
        <taxon>Viridiplantae</taxon>
        <taxon>Streptophyta</taxon>
        <taxon>Embryophyta</taxon>
        <taxon>Tracheophyta</taxon>
        <taxon>Spermatophyta</taxon>
        <taxon>Magnoliopsida</taxon>
        <taxon>eudicotyledons</taxon>
        <taxon>Gunneridae</taxon>
        <taxon>Pentapetalae</taxon>
        <taxon>asterids</taxon>
        <taxon>lamiids</taxon>
        <taxon>Lamiales</taxon>
        <taxon>Lamiaceae</taxon>
        <taxon>Nepetoideae</taxon>
        <taxon>Elsholtzieae</taxon>
        <taxon>Perilla</taxon>
    </lineage>
</organism>
<gene>
    <name evidence="7" type="ORF">C2S53_014208</name>
</gene>
<comment type="subcellular location">
    <subcellularLocation>
        <location evidence="2 6">Secreted</location>
        <location evidence="2 6">Cell wall</location>
    </subcellularLocation>
</comment>
<dbReference type="GO" id="GO:0009505">
    <property type="term" value="C:plant-type cell wall"/>
    <property type="evidence" value="ECO:0007669"/>
    <property type="project" value="TreeGrafter"/>
</dbReference>
<dbReference type="GO" id="GO:0071555">
    <property type="term" value="P:cell wall organization"/>
    <property type="evidence" value="ECO:0007669"/>
    <property type="project" value="UniProtKB-KW"/>
</dbReference>
<evidence type="ECO:0000256" key="3">
    <source>
        <dbReference type="ARBA" id="ARBA00005784"/>
    </source>
</evidence>
<evidence type="ECO:0000313" key="7">
    <source>
        <dbReference type="EMBL" id="KAH6824362.1"/>
    </source>
</evidence>
<reference evidence="7 8" key="1">
    <citation type="journal article" date="2021" name="Nat. Commun.">
        <title>Incipient diploidization of the medicinal plant Perilla within 10,000 years.</title>
        <authorList>
            <person name="Zhang Y."/>
            <person name="Shen Q."/>
            <person name="Leng L."/>
            <person name="Zhang D."/>
            <person name="Chen S."/>
            <person name="Shi Y."/>
            <person name="Ning Z."/>
            <person name="Chen S."/>
        </authorList>
    </citation>
    <scope>NUCLEOTIDE SEQUENCE [LARGE SCALE GENOMIC DNA]</scope>
    <source>
        <strain evidence="8">cv. PC099</strain>
    </source>
</reference>
<dbReference type="PANTHER" id="PTHR21562:SF65">
    <property type="entry name" value="PECTIN ACETYLESTERASE"/>
    <property type="match status" value="1"/>
</dbReference>